<evidence type="ECO:0000256" key="1">
    <source>
        <dbReference type="SAM" id="MobiDB-lite"/>
    </source>
</evidence>
<gene>
    <name evidence="2" type="ORF">GALMADRAFT_147262</name>
</gene>
<keyword evidence="3" id="KW-1185">Reference proteome</keyword>
<dbReference type="EMBL" id="KL142416">
    <property type="protein sequence ID" value="KDR67257.1"/>
    <property type="molecule type" value="Genomic_DNA"/>
</dbReference>
<evidence type="ECO:0000313" key="2">
    <source>
        <dbReference type="EMBL" id="KDR67257.1"/>
    </source>
</evidence>
<dbReference type="HOGENOM" id="CLU_1678027_0_0_1"/>
<proteinExistence type="predicted"/>
<organism evidence="2 3">
    <name type="scientific">Galerina marginata (strain CBS 339.88)</name>
    <dbReference type="NCBI Taxonomy" id="685588"/>
    <lineage>
        <taxon>Eukaryota</taxon>
        <taxon>Fungi</taxon>
        <taxon>Dikarya</taxon>
        <taxon>Basidiomycota</taxon>
        <taxon>Agaricomycotina</taxon>
        <taxon>Agaricomycetes</taxon>
        <taxon>Agaricomycetidae</taxon>
        <taxon>Agaricales</taxon>
        <taxon>Agaricineae</taxon>
        <taxon>Strophariaceae</taxon>
        <taxon>Galerina</taxon>
    </lineage>
</organism>
<name>A0A067SBC0_GALM3</name>
<evidence type="ECO:0000313" key="3">
    <source>
        <dbReference type="Proteomes" id="UP000027222"/>
    </source>
</evidence>
<protein>
    <submittedName>
        <fullName evidence="2">Uncharacterized protein</fullName>
    </submittedName>
</protein>
<dbReference type="AlphaFoldDB" id="A0A067SBC0"/>
<dbReference type="Proteomes" id="UP000027222">
    <property type="component" value="Unassembled WGS sequence"/>
</dbReference>
<reference evidence="3" key="1">
    <citation type="journal article" date="2014" name="Proc. Natl. Acad. Sci. U.S.A.">
        <title>Extensive sampling of basidiomycete genomes demonstrates inadequacy of the white-rot/brown-rot paradigm for wood decay fungi.</title>
        <authorList>
            <person name="Riley R."/>
            <person name="Salamov A.A."/>
            <person name="Brown D.W."/>
            <person name="Nagy L.G."/>
            <person name="Floudas D."/>
            <person name="Held B.W."/>
            <person name="Levasseur A."/>
            <person name="Lombard V."/>
            <person name="Morin E."/>
            <person name="Otillar R."/>
            <person name="Lindquist E.A."/>
            <person name="Sun H."/>
            <person name="LaButti K.M."/>
            <person name="Schmutz J."/>
            <person name="Jabbour D."/>
            <person name="Luo H."/>
            <person name="Baker S.E."/>
            <person name="Pisabarro A.G."/>
            <person name="Walton J.D."/>
            <person name="Blanchette R.A."/>
            <person name="Henrissat B."/>
            <person name="Martin F."/>
            <person name="Cullen D."/>
            <person name="Hibbett D.S."/>
            <person name="Grigoriev I.V."/>
        </authorList>
    </citation>
    <scope>NUCLEOTIDE SEQUENCE [LARGE SCALE GENOMIC DNA]</scope>
    <source>
        <strain evidence="3">CBS 339.88</strain>
    </source>
</reference>
<feature type="region of interest" description="Disordered" evidence="1">
    <location>
        <begin position="1"/>
        <end position="24"/>
    </location>
</feature>
<sequence length="157" mass="17518">MSTSRTTCGNHSQPRHPYSCLSTPPLSPTRLGSIRAIIIASTTVDGSLRTLPDTVDTLLPSLSLPLPQSIHYLLILPLLLSIRLYLQLTPHSQILHRFSHPKCCADSDAYDFENFKNFLTLNCRGKSNFCWLVKFRGLIVPGYPDRQTVDGLVESPL</sequence>
<feature type="compositionally biased region" description="Polar residues" evidence="1">
    <location>
        <begin position="1"/>
        <end position="12"/>
    </location>
</feature>
<accession>A0A067SBC0</accession>